<organism evidence="2">
    <name type="scientific">Drosophila melanogaster</name>
    <name type="common">Fruit fly</name>
    <dbReference type="NCBI Taxonomy" id="7227"/>
    <lineage>
        <taxon>Eukaryota</taxon>
        <taxon>Metazoa</taxon>
        <taxon>Ecdysozoa</taxon>
        <taxon>Arthropoda</taxon>
        <taxon>Hexapoda</taxon>
        <taxon>Insecta</taxon>
        <taxon>Pterygota</taxon>
        <taxon>Neoptera</taxon>
        <taxon>Endopterygota</taxon>
        <taxon>Diptera</taxon>
        <taxon>Brachycera</taxon>
        <taxon>Muscomorpha</taxon>
        <taxon>Ephydroidea</taxon>
        <taxon>Drosophilidae</taxon>
        <taxon>Drosophila</taxon>
        <taxon>Sophophora</taxon>
    </lineage>
</organism>
<keyword evidence="1" id="KW-1133">Transmembrane helix</keyword>
<protein>
    <submittedName>
        <fullName evidence="2">HDC13072</fullName>
    </submittedName>
</protein>
<gene>
    <name evidence="2" type="ORF">HDC13072</name>
</gene>
<feature type="transmembrane region" description="Helical" evidence="1">
    <location>
        <begin position="15"/>
        <end position="32"/>
    </location>
</feature>
<name>Q6IK98_DROME</name>
<keyword evidence="1" id="KW-0472">Membrane</keyword>
<sequence length="104" mass="11364">MVFIAFTPWLPLKSATLWAGLVVYQAGLGWLGSSRRSNTCSYANTPQAADQAQPTMDYGLGTMDSGLRTPHSTAPTRCLVRSRGRKCKVNAQHKVCQAPPLVNW</sequence>
<accession>Q6IK98</accession>
<keyword evidence="1" id="KW-0812">Transmembrane</keyword>
<evidence type="ECO:0000313" key="2">
    <source>
        <dbReference type="EMBL" id="DAA03974.1"/>
    </source>
</evidence>
<dbReference type="EMBL" id="BK002468">
    <property type="protein sequence ID" value="DAA03974.1"/>
    <property type="molecule type" value="Genomic_DNA"/>
</dbReference>
<proteinExistence type="predicted"/>
<dbReference type="AlphaFoldDB" id="Q6IK98"/>
<evidence type="ECO:0000256" key="1">
    <source>
        <dbReference type="SAM" id="Phobius"/>
    </source>
</evidence>
<reference evidence="2" key="1">
    <citation type="journal article" date="2003" name="Genome Biol.">
        <title>An integrated gene annotation and transcriptional profiling approach towards the full gene content of the Drosophila genome.</title>
        <authorList>
            <person name="Hild M."/>
            <person name="Beckmann B."/>
            <person name="Haas S.A."/>
            <person name="Koch B."/>
            <person name="Solovyev V."/>
            <person name="Busold C."/>
            <person name="Fellenberg K."/>
            <person name="Boutros M."/>
            <person name="Vingron M."/>
            <person name="Sauer F."/>
            <person name="Hoheisel J.D."/>
            <person name="Paro R."/>
        </authorList>
    </citation>
    <scope>NUCLEOTIDE SEQUENCE</scope>
</reference>